<evidence type="ECO:0000259" key="1">
    <source>
        <dbReference type="Pfam" id="PF02371"/>
    </source>
</evidence>
<name>A0A2T7TB24_9ACTN</name>
<dbReference type="Proteomes" id="UP000245992">
    <property type="component" value="Unassembled WGS sequence"/>
</dbReference>
<reference evidence="2 3" key="1">
    <citation type="submission" date="2013-12" db="EMBL/GenBank/DDBJ databases">
        <title>Annotated genome of Streptomyces scopuliridis.</title>
        <authorList>
            <person name="Olson J.B."/>
        </authorList>
    </citation>
    <scope>NUCLEOTIDE SEQUENCE [LARGE SCALE GENOMIC DNA]</scope>
    <source>
        <strain evidence="2 3">RB72</strain>
    </source>
</reference>
<dbReference type="AlphaFoldDB" id="A0A2T7TB24"/>
<organism evidence="2 3">
    <name type="scientific">Streptomyces scopuliridis RB72</name>
    <dbReference type="NCBI Taxonomy" id="1440053"/>
    <lineage>
        <taxon>Bacteria</taxon>
        <taxon>Bacillati</taxon>
        <taxon>Actinomycetota</taxon>
        <taxon>Actinomycetes</taxon>
        <taxon>Kitasatosporales</taxon>
        <taxon>Streptomycetaceae</taxon>
        <taxon>Streptomyces</taxon>
    </lineage>
</organism>
<sequence>MRDALAASRTSLPGLGAVLAAKGLGHIGDVTRFPTEHHFAGYTGSATC</sequence>
<accession>A0A2T7TB24</accession>
<proteinExistence type="predicted"/>
<evidence type="ECO:0000313" key="2">
    <source>
        <dbReference type="EMBL" id="PVE12353.1"/>
    </source>
</evidence>
<comment type="caution">
    <text evidence="2">The sequence shown here is derived from an EMBL/GenBank/DDBJ whole genome shotgun (WGS) entry which is preliminary data.</text>
</comment>
<dbReference type="GO" id="GO:0004803">
    <property type="term" value="F:transposase activity"/>
    <property type="evidence" value="ECO:0007669"/>
    <property type="project" value="InterPro"/>
</dbReference>
<gene>
    <name evidence="2" type="ORF">Y717_03350</name>
</gene>
<protein>
    <recommendedName>
        <fullName evidence="1">Transposase IS116/IS110/IS902 C-terminal domain-containing protein</fullName>
    </recommendedName>
</protein>
<evidence type="ECO:0000313" key="3">
    <source>
        <dbReference type="Proteomes" id="UP000245992"/>
    </source>
</evidence>
<keyword evidence="3" id="KW-1185">Reference proteome</keyword>
<dbReference type="GO" id="GO:0003677">
    <property type="term" value="F:DNA binding"/>
    <property type="evidence" value="ECO:0007669"/>
    <property type="project" value="InterPro"/>
</dbReference>
<dbReference type="InterPro" id="IPR003346">
    <property type="entry name" value="Transposase_20"/>
</dbReference>
<dbReference type="RefSeq" id="WP_206300615.1">
    <property type="nucleotide sequence ID" value="NZ_AZSP01000112.1"/>
</dbReference>
<dbReference type="Pfam" id="PF02371">
    <property type="entry name" value="Transposase_20"/>
    <property type="match status" value="1"/>
</dbReference>
<feature type="domain" description="Transposase IS116/IS110/IS902 C-terminal" evidence="1">
    <location>
        <begin position="10"/>
        <end position="44"/>
    </location>
</feature>
<dbReference type="GO" id="GO:0006313">
    <property type="term" value="P:DNA transposition"/>
    <property type="evidence" value="ECO:0007669"/>
    <property type="project" value="InterPro"/>
</dbReference>
<dbReference type="EMBL" id="AZSP01000112">
    <property type="protein sequence ID" value="PVE12353.1"/>
    <property type="molecule type" value="Genomic_DNA"/>
</dbReference>